<dbReference type="EMBL" id="QASN01000014">
    <property type="protein sequence ID" value="PTU74864.1"/>
    <property type="molecule type" value="Genomic_DNA"/>
</dbReference>
<dbReference type="Proteomes" id="UP000244064">
    <property type="component" value="Unassembled WGS sequence"/>
</dbReference>
<organism evidence="2 3">
    <name type="scientific">Pseudomonas mangrovi</name>
    <dbReference type="NCBI Taxonomy" id="2161748"/>
    <lineage>
        <taxon>Bacteria</taxon>
        <taxon>Pseudomonadati</taxon>
        <taxon>Pseudomonadota</taxon>
        <taxon>Gammaproteobacteria</taxon>
        <taxon>Pseudomonadales</taxon>
        <taxon>Pseudomonadaceae</taxon>
        <taxon>Pseudomonas</taxon>
    </lineage>
</organism>
<accession>A0A2T5PAV5</accession>
<dbReference type="InterPro" id="IPR041916">
    <property type="entry name" value="Anti_sigma_zinc_sf"/>
</dbReference>
<name>A0A2T5PAV5_9PSED</name>
<evidence type="ECO:0000259" key="1">
    <source>
        <dbReference type="Pfam" id="PF13490"/>
    </source>
</evidence>
<feature type="domain" description="Putative zinc-finger" evidence="1">
    <location>
        <begin position="4"/>
        <end position="38"/>
    </location>
</feature>
<sequence>MLKCRQLVALSSDYLDAQLSLRQRLAVRAHLAMCWKCRRFVRQLQLTQAVLRQMPEAPIDDLDERARALAAAHRDSQG</sequence>
<gene>
    <name evidence="2" type="ORF">DBO85_08145</name>
</gene>
<dbReference type="AlphaFoldDB" id="A0A2T5PAV5"/>
<dbReference type="Gene3D" id="1.10.10.1320">
    <property type="entry name" value="Anti-sigma factor, zinc-finger domain"/>
    <property type="match status" value="1"/>
</dbReference>
<keyword evidence="3" id="KW-1185">Reference proteome</keyword>
<evidence type="ECO:0000313" key="2">
    <source>
        <dbReference type="EMBL" id="PTU74864.1"/>
    </source>
</evidence>
<evidence type="ECO:0000313" key="3">
    <source>
        <dbReference type="Proteomes" id="UP000244064"/>
    </source>
</evidence>
<dbReference type="InterPro" id="IPR027383">
    <property type="entry name" value="Znf_put"/>
</dbReference>
<comment type="caution">
    <text evidence="2">The sequence shown here is derived from an EMBL/GenBank/DDBJ whole genome shotgun (WGS) entry which is preliminary data.</text>
</comment>
<dbReference type="OrthoDB" id="8374021at2"/>
<protein>
    <submittedName>
        <fullName evidence="2">Anti-sigma factor</fullName>
    </submittedName>
</protein>
<dbReference type="RefSeq" id="WP_108106764.1">
    <property type="nucleotide sequence ID" value="NZ_QASN01000014.1"/>
</dbReference>
<dbReference type="Pfam" id="PF13490">
    <property type="entry name" value="zf-HC2"/>
    <property type="match status" value="1"/>
</dbReference>
<reference evidence="2 3" key="1">
    <citation type="submission" date="2018-04" db="EMBL/GenBank/DDBJ databases">
        <title>Pseudomonas sp. nov., isolated from mangrove soil.</title>
        <authorList>
            <person name="Chen C."/>
        </authorList>
    </citation>
    <scope>NUCLEOTIDE SEQUENCE [LARGE SCALE GENOMIC DNA]</scope>
    <source>
        <strain evidence="2 3">TC-11</strain>
    </source>
</reference>
<proteinExistence type="predicted"/>